<name>A0A840HT26_9SPHN</name>
<dbReference type="SUPFAM" id="SSF55729">
    <property type="entry name" value="Acyl-CoA N-acyltransferases (Nat)"/>
    <property type="match status" value="1"/>
</dbReference>
<feature type="domain" description="N-acetyltransferase" evidence="1">
    <location>
        <begin position="1"/>
        <end position="164"/>
    </location>
</feature>
<dbReference type="InterPro" id="IPR000182">
    <property type="entry name" value="GNAT_dom"/>
</dbReference>
<dbReference type="RefSeq" id="WP_184475132.1">
    <property type="nucleotide sequence ID" value="NZ_JACHOV010000005.1"/>
</dbReference>
<dbReference type="PANTHER" id="PTHR43792:SF1">
    <property type="entry name" value="N-ACETYLTRANSFERASE DOMAIN-CONTAINING PROTEIN"/>
    <property type="match status" value="1"/>
</dbReference>
<dbReference type="InterPro" id="IPR016181">
    <property type="entry name" value="Acyl_CoA_acyltransferase"/>
</dbReference>
<evidence type="ECO:0000313" key="3">
    <source>
        <dbReference type="Proteomes" id="UP000575068"/>
    </source>
</evidence>
<evidence type="ECO:0000313" key="2">
    <source>
        <dbReference type="EMBL" id="MBB4641332.1"/>
    </source>
</evidence>
<gene>
    <name evidence="2" type="ORF">HNQ99_001637</name>
</gene>
<accession>A0A840HT26</accession>
<keyword evidence="2" id="KW-0808">Transferase</keyword>
<comment type="caution">
    <text evidence="2">The sequence shown here is derived from an EMBL/GenBank/DDBJ whole genome shotgun (WGS) entry which is preliminary data.</text>
</comment>
<dbReference type="Gene3D" id="3.40.630.30">
    <property type="match status" value="1"/>
</dbReference>
<dbReference type="Proteomes" id="UP000575068">
    <property type="component" value="Unassembled WGS sequence"/>
</dbReference>
<organism evidence="2 3">
    <name type="scientific">Rhizorhapis suberifaciens</name>
    <name type="common">corky root of lettuce</name>
    <dbReference type="NCBI Taxonomy" id="13656"/>
    <lineage>
        <taxon>Bacteria</taxon>
        <taxon>Pseudomonadati</taxon>
        <taxon>Pseudomonadota</taxon>
        <taxon>Alphaproteobacteria</taxon>
        <taxon>Sphingomonadales</taxon>
        <taxon>Sphingomonadaceae</taxon>
        <taxon>Rhizorhapis</taxon>
    </lineage>
</organism>
<protein>
    <submittedName>
        <fullName evidence="2">RimJ/RimL family protein N-acetyltransferase</fullName>
    </submittedName>
</protein>
<evidence type="ECO:0000259" key="1">
    <source>
        <dbReference type="PROSITE" id="PS51186"/>
    </source>
</evidence>
<dbReference type="GO" id="GO:0016747">
    <property type="term" value="F:acyltransferase activity, transferring groups other than amino-acyl groups"/>
    <property type="evidence" value="ECO:0007669"/>
    <property type="project" value="InterPro"/>
</dbReference>
<dbReference type="PROSITE" id="PS51186">
    <property type="entry name" value="GNAT"/>
    <property type="match status" value="1"/>
</dbReference>
<dbReference type="EMBL" id="JACHOV010000005">
    <property type="protein sequence ID" value="MBB4641332.1"/>
    <property type="molecule type" value="Genomic_DNA"/>
</dbReference>
<proteinExistence type="predicted"/>
<keyword evidence="3" id="KW-1185">Reference proteome</keyword>
<dbReference type="Pfam" id="PF13302">
    <property type="entry name" value="Acetyltransf_3"/>
    <property type="match status" value="1"/>
</dbReference>
<dbReference type="InterPro" id="IPR051531">
    <property type="entry name" value="N-acetyltransferase"/>
</dbReference>
<dbReference type="PANTHER" id="PTHR43792">
    <property type="entry name" value="GNAT FAMILY, PUTATIVE (AFU_ORTHOLOGUE AFUA_3G00765)-RELATED-RELATED"/>
    <property type="match status" value="1"/>
</dbReference>
<sequence length="179" mass="20367">METERLLLQTWDEDAFKRFHNGTNTPSVMRWLGGVMNDEQLAALYQRHTGFFTAFGHGFWIVVRKEDGEVLGFCGIKRVDAQGTDLTGQHEIGWRFREDSWGKGYAKEAAAASLDYAFVKLEAPHVVAFTVAGNSASWGLMERLGMTRRPDFDFDDPRFGRDLNPTIVYRIAKAEWKGL</sequence>
<reference evidence="2 3" key="1">
    <citation type="submission" date="2020-08" db="EMBL/GenBank/DDBJ databases">
        <title>Genomic Encyclopedia of Type Strains, Phase IV (KMG-IV): sequencing the most valuable type-strain genomes for metagenomic binning, comparative biology and taxonomic classification.</title>
        <authorList>
            <person name="Goeker M."/>
        </authorList>
    </citation>
    <scope>NUCLEOTIDE SEQUENCE [LARGE SCALE GENOMIC DNA]</scope>
    <source>
        <strain evidence="2 3">DSM 7465</strain>
    </source>
</reference>
<dbReference type="AlphaFoldDB" id="A0A840HT26"/>